<dbReference type="EMBL" id="SOFY01000031">
    <property type="protein sequence ID" value="TFC48899.1"/>
    <property type="molecule type" value="Genomic_DNA"/>
</dbReference>
<keyword evidence="1" id="KW-0812">Transmembrane</keyword>
<dbReference type="AlphaFoldDB" id="A0AAQ2HFY6"/>
<evidence type="ECO:0000313" key="3">
    <source>
        <dbReference type="Proteomes" id="UP000297403"/>
    </source>
</evidence>
<gene>
    <name evidence="2" type="ORF">E3O49_06730</name>
</gene>
<reference evidence="2 3" key="1">
    <citation type="submission" date="2019-03" db="EMBL/GenBank/DDBJ databases">
        <title>Genomics of glacier-inhabiting Cryobacterium strains.</title>
        <authorList>
            <person name="Liu Q."/>
            <person name="Xin Y.-H."/>
        </authorList>
    </citation>
    <scope>NUCLEOTIDE SEQUENCE [LARGE SCALE GENOMIC DNA]</scope>
    <source>
        <strain evidence="3">TMT1-22</strain>
    </source>
</reference>
<keyword evidence="3" id="KW-1185">Reference proteome</keyword>
<feature type="transmembrane region" description="Helical" evidence="1">
    <location>
        <begin position="35"/>
        <end position="55"/>
    </location>
</feature>
<keyword evidence="1" id="KW-1133">Transmembrane helix</keyword>
<evidence type="ECO:0000313" key="2">
    <source>
        <dbReference type="EMBL" id="TFC48899.1"/>
    </source>
</evidence>
<accession>A0AAQ2HFY6</accession>
<dbReference type="RefSeq" id="WP_134451194.1">
    <property type="nucleotide sequence ID" value="NZ_SOFY01000031.1"/>
</dbReference>
<evidence type="ECO:0000256" key="1">
    <source>
        <dbReference type="SAM" id="Phobius"/>
    </source>
</evidence>
<name>A0AAQ2HFY6_9MICO</name>
<comment type="caution">
    <text evidence="2">The sequence shown here is derived from an EMBL/GenBank/DDBJ whole genome shotgun (WGS) entry which is preliminary data.</text>
</comment>
<protein>
    <submittedName>
        <fullName evidence="2">Uncharacterized protein</fullName>
    </submittedName>
</protein>
<sequence>MKVYRAFRQSLPALTQAAGAVVLAVYPLVGKDHRWIPVSIGIALALGGALWTIFLRPTRNSLLATIANLRKQLNAHDSPDGERMTFVLGQLLHELGLSGPEHRASVFARHDDGTFTLAGRYSANGNYRIPGRAIYAASEGLVAATWGDMQSHRADLPTRRPAWNKAVAKQFNMPEAVVAALRMQSLSYVCMRIDRPEGASTRPVGVLIVESTDKEGATAEMLDEIPEIVFWRLLPTECHSHVEARRIRETSKR</sequence>
<dbReference type="Proteomes" id="UP000297403">
    <property type="component" value="Unassembled WGS sequence"/>
</dbReference>
<organism evidence="2 3">
    <name type="scientific">Cryobacterium shii</name>
    <dbReference type="NCBI Taxonomy" id="1259235"/>
    <lineage>
        <taxon>Bacteria</taxon>
        <taxon>Bacillati</taxon>
        <taxon>Actinomycetota</taxon>
        <taxon>Actinomycetes</taxon>
        <taxon>Micrococcales</taxon>
        <taxon>Microbacteriaceae</taxon>
        <taxon>Cryobacterium</taxon>
    </lineage>
</organism>
<feature type="transmembrane region" description="Helical" evidence="1">
    <location>
        <begin position="12"/>
        <end position="29"/>
    </location>
</feature>
<keyword evidence="1" id="KW-0472">Membrane</keyword>
<proteinExistence type="predicted"/>